<dbReference type="InterPro" id="IPR006862">
    <property type="entry name" value="Thio_Ohase/aa_AcTrfase"/>
</dbReference>
<name>A0A3B3E0S1_ORYME</name>
<dbReference type="GO" id="GO:0006637">
    <property type="term" value="P:acyl-CoA metabolic process"/>
    <property type="evidence" value="ECO:0007669"/>
    <property type="project" value="TreeGrafter"/>
</dbReference>
<dbReference type="PANTHER" id="PTHR10824:SF17">
    <property type="entry name" value="ACYL-COENZYME A THIOESTERASE 6"/>
    <property type="match status" value="1"/>
</dbReference>
<reference evidence="2" key="1">
    <citation type="submission" date="2025-08" db="UniProtKB">
        <authorList>
            <consortium name="Ensembl"/>
        </authorList>
    </citation>
    <scope>IDENTIFICATION</scope>
</reference>
<evidence type="ECO:0000259" key="1">
    <source>
        <dbReference type="Pfam" id="PF04775"/>
    </source>
</evidence>
<dbReference type="STRING" id="30732.ENSOMEP00000035958"/>
<dbReference type="InterPro" id="IPR042490">
    <property type="entry name" value="Thio_Ohase/BAAT_N"/>
</dbReference>
<organism evidence="2 3">
    <name type="scientific">Oryzias melastigma</name>
    <name type="common">Marine medaka</name>
    <dbReference type="NCBI Taxonomy" id="30732"/>
    <lineage>
        <taxon>Eukaryota</taxon>
        <taxon>Metazoa</taxon>
        <taxon>Chordata</taxon>
        <taxon>Craniata</taxon>
        <taxon>Vertebrata</taxon>
        <taxon>Euteleostomi</taxon>
        <taxon>Actinopterygii</taxon>
        <taxon>Neopterygii</taxon>
        <taxon>Teleostei</taxon>
        <taxon>Neoteleostei</taxon>
        <taxon>Acanthomorphata</taxon>
        <taxon>Ovalentaria</taxon>
        <taxon>Atherinomorphae</taxon>
        <taxon>Beloniformes</taxon>
        <taxon>Adrianichthyidae</taxon>
        <taxon>Oryziinae</taxon>
        <taxon>Oryzias</taxon>
    </lineage>
</organism>
<sequence>MIKLCFSAEEMSSQIRLRLLPTTRCLYDKPIQVKVSHLRSRQVVTIKASSTDEKGVLFSSSATYRADGNGDIDLVRDASLSGSYVGVEPMGLLRTLKPNTLNTYFYKNKALEPHTVKFSVHDEEQDQILAEAINERLLMADGVSRVSVKEGNFHGVLFTPPGTGPFPAVLDLCTFMSERRAALLANKGFVVLTLPVFQEKLGNLKMLALDPFEEAINFLLQQQKVTDLIYSGSLFSRDISTYQKYLLVASKPEHGNMFNDVLCRTLRNK</sequence>
<reference evidence="2" key="2">
    <citation type="submission" date="2025-09" db="UniProtKB">
        <authorList>
            <consortium name="Ensembl"/>
        </authorList>
    </citation>
    <scope>IDENTIFICATION</scope>
</reference>
<dbReference type="Pfam" id="PF04775">
    <property type="entry name" value="Bile_Hydr_Trans"/>
    <property type="match status" value="1"/>
</dbReference>
<dbReference type="OMA" id="AYYRTES"/>
<feature type="domain" description="Acyl-CoA thioester hydrolase/bile acid-CoA amino acid N-acetyltransferase" evidence="1">
    <location>
        <begin position="28"/>
        <end position="150"/>
    </location>
</feature>
<dbReference type="InterPro" id="IPR029058">
    <property type="entry name" value="AB_hydrolase_fold"/>
</dbReference>
<dbReference type="PANTHER" id="PTHR10824">
    <property type="entry name" value="ACYL-COENZYME A THIOESTERASE-RELATED"/>
    <property type="match status" value="1"/>
</dbReference>
<dbReference type="GO" id="GO:0006631">
    <property type="term" value="P:fatty acid metabolic process"/>
    <property type="evidence" value="ECO:0007669"/>
    <property type="project" value="TreeGrafter"/>
</dbReference>
<proteinExistence type="predicted"/>
<keyword evidence="3" id="KW-1185">Reference proteome</keyword>
<dbReference type="Proteomes" id="UP000261560">
    <property type="component" value="Unplaced"/>
</dbReference>
<dbReference type="AlphaFoldDB" id="A0A3B3E0S1"/>
<dbReference type="PaxDb" id="30732-ENSOMEP00000035958"/>
<dbReference type="Gene3D" id="3.40.50.1820">
    <property type="entry name" value="alpha/beta hydrolase"/>
    <property type="match status" value="1"/>
</dbReference>
<dbReference type="GeneTree" id="ENSGT01010000222336"/>
<protein>
    <recommendedName>
        <fullName evidence="1">Acyl-CoA thioester hydrolase/bile acid-CoA amino acid N-acetyltransferase domain-containing protein</fullName>
    </recommendedName>
</protein>
<dbReference type="Ensembl" id="ENSOMET00000036670.1">
    <property type="protein sequence ID" value="ENSOMEP00000035958.1"/>
    <property type="gene ID" value="ENSOMEG00000023494.1"/>
</dbReference>
<dbReference type="SUPFAM" id="SSF53474">
    <property type="entry name" value="alpha/beta-Hydrolases"/>
    <property type="match status" value="1"/>
</dbReference>
<accession>A0A3B3E0S1</accession>
<evidence type="ECO:0000313" key="3">
    <source>
        <dbReference type="Proteomes" id="UP000261560"/>
    </source>
</evidence>
<dbReference type="Gene3D" id="2.60.40.2240">
    <property type="entry name" value="Acyl-CoA thioester hydrolase/BAAT N-terminal domain"/>
    <property type="match status" value="1"/>
</dbReference>
<evidence type="ECO:0000313" key="2">
    <source>
        <dbReference type="Ensembl" id="ENSOMEP00000035958.1"/>
    </source>
</evidence>
<dbReference type="GO" id="GO:0047617">
    <property type="term" value="F:fatty acyl-CoA hydrolase activity"/>
    <property type="evidence" value="ECO:0007669"/>
    <property type="project" value="TreeGrafter"/>
</dbReference>